<dbReference type="GO" id="GO:0005737">
    <property type="term" value="C:cytoplasm"/>
    <property type="evidence" value="ECO:0007669"/>
    <property type="project" value="TreeGrafter"/>
</dbReference>
<name>A0A8J4SGJ2_9TREM</name>
<dbReference type="OrthoDB" id="110606at2759"/>
<dbReference type="GO" id="GO:0004869">
    <property type="term" value="F:cysteine-type endopeptidase inhibitor activity"/>
    <property type="evidence" value="ECO:0007669"/>
    <property type="project" value="UniProtKB-KW"/>
</dbReference>
<evidence type="ECO:0000313" key="6">
    <source>
        <dbReference type="EMBL" id="KAF5396918.1"/>
    </source>
</evidence>
<feature type="domain" description="Cystatin" evidence="5">
    <location>
        <begin position="652"/>
        <end position="766"/>
    </location>
</feature>
<feature type="domain" description="Cystatin" evidence="5">
    <location>
        <begin position="1141"/>
        <end position="1250"/>
    </location>
</feature>
<accession>A0A8J4SGJ2</accession>
<evidence type="ECO:0000313" key="7">
    <source>
        <dbReference type="Proteomes" id="UP000748531"/>
    </source>
</evidence>
<evidence type="ECO:0000256" key="2">
    <source>
        <dbReference type="ARBA" id="ARBA00022690"/>
    </source>
</evidence>
<proteinExistence type="inferred from homology"/>
<reference evidence="6" key="1">
    <citation type="submission" date="2019-05" db="EMBL/GenBank/DDBJ databases">
        <title>Annotation for the trematode Paragonimus heterotremus.</title>
        <authorList>
            <person name="Choi Y.-J."/>
        </authorList>
    </citation>
    <scope>NUCLEOTIDE SEQUENCE</scope>
    <source>
        <strain evidence="6">LC</strain>
    </source>
</reference>
<evidence type="ECO:0000256" key="3">
    <source>
        <dbReference type="ARBA" id="ARBA00022704"/>
    </source>
</evidence>
<feature type="domain" description="Cystatin" evidence="5">
    <location>
        <begin position="19"/>
        <end position="136"/>
    </location>
</feature>
<feature type="chain" id="PRO_5035329338" description="Cystatin domain-containing protein" evidence="4">
    <location>
        <begin position="19"/>
        <end position="1489"/>
    </location>
</feature>
<dbReference type="Gene3D" id="3.10.450.10">
    <property type="match status" value="7"/>
</dbReference>
<evidence type="ECO:0000256" key="4">
    <source>
        <dbReference type="SAM" id="SignalP"/>
    </source>
</evidence>
<dbReference type="InterPro" id="IPR046350">
    <property type="entry name" value="Cystatin_sf"/>
</dbReference>
<evidence type="ECO:0000256" key="1">
    <source>
        <dbReference type="ARBA" id="ARBA00009403"/>
    </source>
</evidence>
<dbReference type="Proteomes" id="UP000748531">
    <property type="component" value="Unassembled WGS sequence"/>
</dbReference>
<feature type="domain" description="Cystatin" evidence="5">
    <location>
        <begin position="430"/>
        <end position="538"/>
    </location>
</feature>
<dbReference type="EMBL" id="LUCH01007094">
    <property type="protein sequence ID" value="KAF5396918.1"/>
    <property type="molecule type" value="Genomic_DNA"/>
</dbReference>
<keyword evidence="7" id="KW-1185">Reference proteome</keyword>
<keyword evidence="4" id="KW-0732">Signal</keyword>
<dbReference type="InterPro" id="IPR000010">
    <property type="entry name" value="Cystatin_dom"/>
</dbReference>
<feature type="signal peptide" evidence="4">
    <location>
        <begin position="1"/>
        <end position="18"/>
    </location>
</feature>
<comment type="caution">
    <text evidence="6">The sequence shown here is derived from an EMBL/GenBank/DDBJ whole genome shotgun (WGS) entry which is preliminary data.</text>
</comment>
<dbReference type="CDD" id="cd00042">
    <property type="entry name" value="CY"/>
    <property type="match status" value="3"/>
</dbReference>
<comment type="similarity">
    <text evidence="1">Belongs to the cystatin family.</text>
</comment>
<keyword evidence="3" id="KW-0789">Thiol protease inhibitor</keyword>
<evidence type="ECO:0000259" key="5">
    <source>
        <dbReference type="SMART" id="SM00043"/>
    </source>
</evidence>
<sequence length="1489" mass="172724">MWSIFVLSTFLCCLRVDASLPGGKTPLKIDEFNSNHFGQILKRANLDCNRLDNHPYWHKHEAVIDATKQIVEGVLYEFKLRQRPTNCRKTDVLLKDVKQHGPVCTITSDSLIKLCSVRVWHRPWKEPPMEVTVNDYWLFTADDGIYKQIYQISRKDGSEGVSWDEAEIEELVDRFNLQSDVEFVYKLANTEVIHPEPPALDGQSHIIVHLNETKCHKPGETEAFSNVKENECFNQLTGNSFQCKLIQNEGGKQMARLGECQSPDRNLSSMWRLYLAEQSNVSDVCRPEEVTNETVNVEKIQIFARSDILSVDNSDWEPMLQRYFNQSVWEYNRRSNCAYMYKMHVVKEVKHELSPPGILTFKLLLQETDCKKNEGYLENMEKFLEECQKINMSKPIEQCKVSVKPTKLGEFQQLQLTIDECKRLPSKFPIMLGSVKPMNSEEREDPLFQSVVNQTVEQYNAQSNSVYLFDLENLLEATVQTVSGKRYLMNITLKATGCKRGSAETCLSPSNTTIMHCQVSVLQKLWMASTKINFTNCWESVLLLQPVVGVWEEIGTEKLSDQTFERIVENSLMAYKNTYDNQSDYTLDYVTDARRLKMDTRELDMFLLHLKRKSTKENRLKCHVKVLRENDVDNGEMYFVYDCLQKERRGRINPGSPRLMSEEEMDSHKFQTLIVKANKRFNSMSNDIYFHRAIRATNGSTQIVSGILTQFDMYLKKTVCSKKENDDIHGGFQQLKCGLSHSNLTTLCKVKFWEQPWKGEETLEVMDCNVKQPNNDSIEVHSLTESLQSKAYFNEMLSRVVSVFNLKTENSVLYQPHHVEDLVQTSTYPGEYKFKLILRPTKCKKWTDAIHFYQNNLTECQASIKHHVVTCGVKVTRDGNLQLEEHVELSDCHYLYVGWWLNRRALTSKELADVKFQEIVDKAVKTFNLKTTSKHWYKLFAVEDAAVEQFSGKLITFELLLMRSSCRAEKINMSNETNSTECGEMQNKLLISCQVQYWNCAWIEDQETIDVKDCVIITQPSMTKETGSDDSPVQKADRERCAESLLPRLLHMFNNRTNLTYIYDQRPKIHELQKHPVPGTRLTFDLYLEPNLDHANCSVNNETESRCPLDKHFYTCKATYWARPWMNDELLELKQCMMIEANLFKFYSQPYIGAKRAVKEMKDQAIELYNAKLANNYIFGSTNITNVSHEFTGGLKTTFTLNMRPIACKLKREEKGCDLPKTVVRAHCFVTVWYRPWMQQTRQLFLTKCREYFDGGSSTKPQPLSNAERNTPEFKSMLDTMLTMYKPPVPLTYEVEKILNAKVNVDNRWRNITFNLFLKPNGCNQTLPNADDPRCVNWEKQDTVRCEAEVCDLAGDNGGKRLYLRNCQILWKRESKRPLNSDELLTTWFKESVQSAWKLQQSVRQEANFYAIVDMEDATIERDQEEVVEYTLKFVETECAKDTGEESFVNGVSESCPIKDDPDKMSCRIVLTRKPNGYHHLKANCQAQM</sequence>
<dbReference type="PANTHER" id="PTHR46186">
    <property type="entry name" value="CYSTATIN"/>
    <property type="match status" value="1"/>
</dbReference>
<protein>
    <recommendedName>
        <fullName evidence="5">Cystatin domain-containing protein</fullName>
    </recommendedName>
</protein>
<dbReference type="PANTHER" id="PTHR46186:SF2">
    <property type="entry name" value="CYSTATIN"/>
    <property type="match status" value="1"/>
</dbReference>
<dbReference type="GO" id="GO:0005615">
    <property type="term" value="C:extracellular space"/>
    <property type="evidence" value="ECO:0007669"/>
    <property type="project" value="TreeGrafter"/>
</dbReference>
<dbReference type="GO" id="GO:0031982">
    <property type="term" value="C:vesicle"/>
    <property type="evidence" value="ECO:0007669"/>
    <property type="project" value="TreeGrafter"/>
</dbReference>
<dbReference type="SUPFAM" id="SSF54403">
    <property type="entry name" value="Cystatin/monellin"/>
    <property type="match status" value="7"/>
</dbReference>
<gene>
    <name evidence="6" type="ORF">PHET_03000</name>
</gene>
<dbReference type="Pfam" id="PF00031">
    <property type="entry name" value="Cystatin"/>
    <property type="match status" value="1"/>
</dbReference>
<dbReference type="SMART" id="SM00043">
    <property type="entry name" value="CY"/>
    <property type="match status" value="4"/>
</dbReference>
<organism evidence="6 7">
    <name type="scientific">Paragonimus heterotremus</name>
    <dbReference type="NCBI Taxonomy" id="100268"/>
    <lineage>
        <taxon>Eukaryota</taxon>
        <taxon>Metazoa</taxon>
        <taxon>Spiralia</taxon>
        <taxon>Lophotrochozoa</taxon>
        <taxon>Platyhelminthes</taxon>
        <taxon>Trematoda</taxon>
        <taxon>Digenea</taxon>
        <taxon>Plagiorchiida</taxon>
        <taxon>Troglotremata</taxon>
        <taxon>Troglotrematidae</taxon>
        <taxon>Paragonimus</taxon>
    </lineage>
</organism>
<keyword evidence="2" id="KW-0646">Protease inhibitor</keyword>